<dbReference type="Pfam" id="PF08538">
    <property type="entry name" value="DUF1749"/>
    <property type="match status" value="1"/>
</dbReference>
<dbReference type="Proteomes" id="UP001530377">
    <property type="component" value="Unassembled WGS sequence"/>
</dbReference>
<comment type="caution">
    <text evidence="1">The sequence shown here is derived from an EMBL/GenBank/DDBJ whole genome shotgun (WGS) entry which is preliminary data.</text>
</comment>
<evidence type="ECO:0000313" key="1">
    <source>
        <dbReference type="EMBL" id="KAL3817105.1"/>
    </source>
</evidence>
<protein>
    <recommendedName>
        <fullName evidence="3">DUF1749-domain-containing protein</fullName>
    </recommendedName>
</protein>
<keyword evidence="2" id="KW-1185">Reference proteome</keyword>
<dbReference type="InterPro" id="IPR029058">
    <property type="entry name" value="AB_hydrolase_fold"/>
</dbReference>
<gene>
    <name evidence="1" type="ORF">ACHAXA_009936</name>
</gene>
<dbReference type="InterPro" id="IPR013744">
    <property type="entry name" value="SidJ"/>
</dbReference>
<dbReference type="PANTHER" id="PTHR31591">
    <property type="entry name" value="UPF0613 PROTEIN PB24D3.06C"/>
    <property type="match status" value="1"/>
</dbReference>
<evidence type="ECO:0000313" key="2">
    <source>
        <dbReference type="Proteomes" id="UP001530377"/>
    </source>
</evidence>
<dbReference type="EMBL" id="JALLPB020000119">
    <property type="protein sequence ID" value="KAL3817105.1"/>
    <property type="molecule type" value="Genomic_DNA"/>
</dbReference>
<dbReference type="PANTHER" id="PTHR31591:SF1">
    <property type="entry name" value="UPF0613 PROTEIN PB24D3.06C"/>
    <property type="match status" value="1"/>
</dbReference>
<accession>A0ABD3RY44</accession>
<dbReference type="Gene3D" id="3.40.50.1820">
    <property type="entry name" value="alpha/beta hydrolase"/>
    <property type="match status" value="1"/>
</dbReference>
<reference evidence="1 2" key="1">
    <citation type="submission" date="2024-10" db="EMBL/GenBank/DDBJ databases">
        <title>Updated reference genomes for cyclostephanoid diatoms.</title>
        <authorList>
            <person name="Roberts W.R."/>
            <person name="Alverson A.J."/>
        </authorList>
    </citation>
    <scope>NUCLEOTIDE SEQUENCE [LARGE SCALE GENOMIC DNA]</scope>
    <source>
        <strain evidence="1 2">AJA228-03</strain>
    </source>
</reference>
<name>A0ABD3RY44_9STRA</name>
<dbReference type="AlphaFoldDB" id="A0ABD3RY44"/>
<sequence>MKSHPHSPYGVFTGQLFQYSTNPSLIAFESSPRPASTAPPQPNCNKCILLGGLGDGPIPTPYTKLLEEKCHSMGWSLVQPILSSSYLGFGNGSLSRDTDEIMRLMEYLVCHHSAERFAMVGHSTGCQNSIHLLKYGRKDLVSMVKAVALQAPVSDRESITLSSDDHMANILHARSLHGDEMMPRSAFWAPITASRYLSLFDVDGDDDFFSSDLTGEELHDRLGHVDEIGRKTGLHLLVAYSKNDEYVPENINKDVLLRRLVSAMNGLDHDGDENANVHDEGAVARGLMLEKSDHNLSSDDGDRDVFVEAFEKLLMIV</sequence>
<dbReference type="SUPFAM" id="SSF53474">
    <property type="entry name" value="alpha/beta-Hydrolases"/>
    <property type="match status" value="1"/>
</dbReference>
<proteinExistence type="predicted"/>
<evidence type="ECO:0008006" key="3">
    <source>
        <dbReference type="Google" id="ProtNLM"/>
    </source>
</evidence>
<organism evidence="1 2">
    <name type="scientific">Cyclostephanos tholiformis</name>
    <dbReference type="NCBI Taxonomy" id="382380"/>
    <lineage>
        <taxon>Eukaryota</taxon>
        <taxon>Sar</taxon>
        <taxon>Stramenopiles</taxon>
        <taxon>Ochrophyta</taxon>
        <taxon>Bacillariophyta</taxon>
        <taxon>Coscinodiscophyceae</taxon>
        <taxon>Thalassiosirophycidae</taxon>
        <taxon>Stephanodiscales</taxon>
        <taxon>Stephanodiscaceae</taxon>
        <taxon>Cyclostephanos</taxon>
    </lineage>
</organism>